<protein>
    <submittedName>
        <fullName evidence="6">Carboxypeptidase C (Cathepsin A)</fullName>
    </submittedName>
</protein>
<dbReference type="EMBL" id="JAGGJV010000014">
    <property type="protein sequence ID" value="MBP1862204.1"/>
    <property type="molecule type" value="Genomic_DNA"/>
</dbReference>
<keyword evidence="4" id="KW-0378">Hydrolase</keyword>
<dbReference type="GO" id="GO:0004180">
    <property type="term" value="F:carboxypeptidase activity"/>
    <property type="evidence" value="ECO:0007669"/>
    <property type="project" value="UniProtKB-KW"/>
</dbReference>
<evidence type="ECO:0000256" key="2">
    <source>
        <dbReference type="ARBA" id="ARBA00022670"/>
    </source>
</evidence>
<keyword evidence="7" id="KW-1185">Reference proteome</keyword>
<keyword evidence="1 6" id="KW-0121">Carboxypeptidase</keyword>
<dbReference type="Pfam" id="PF00450">
    <property type="entry name" value="Peptidase_S10"/>
    <property type="match status" value="1"/>
</dbReference>
<evidence type="ECO:0000256" key="1">
    <source>
        <dbReference type="ARBA" id="ARBA00022645"/>
    </source>
</evidence>
<keyword evidence="5" id="KW-0325">Glycoprotein</keyword>
<dbReference type="Gene3D" id="3.40.50.1820">
    <property type="entry name" value="alpha/beta hydrolase"/>
    <property type="match status" value="1"/>
</dbReference>
<evidence type="ECO:0000256" key="3">
    <source>
        <dbReference type="ARBA" id="ARBA00022729"/>
    </source>
</evidence>
<dbReference type="PANTHER" id="PTHR11802">
    <property type="entry name" value="SERINE PROTEASE FAMILY S10 SERINE CARBOXYPEPTIDASE"/>
    <property type="match status" value="1"/>
</dbReference>
<dbReference type="Proteomes" id="UP000823786">
    <property type="component" value="Unassembled WGS sequence"/>
</dbReference>
<evidence type="ECO:0000313" key="7">
    <source>
        <dbReference type="Proteomes" id="UP000823786"/>
    </source>
</evidence>
<name>A0ABS4EW61_9HYPH</name>
<organism evidence="6 7">
    <name type="scientific">Rhizobium herbae</name>
    <dbReference type="NCBI Taxonomy" id="508661"/>
    <lineage>
        <taxon>Bacteria</taxon>
        <taxon>Pseudomonadati</taxon>
        <taxon>Pseudomonadota</taxon>
        <taxon>Alphaproteobacteria</taxon>
        <taxon>Hyphomicrobiales</taxon>
        <taxon>Rhizobiaceae</taxon>
        <taxon>Rhizobium/Agrobacterium group</taxon>
        <taxon>Rhizobium</taxon>
    </lineage>
</organism>
<reference evidence="6 7" key="1">
    <citation type="submission" date="2021-03" db="EMBL/GenBank/DDBJ databases">
        <title>Genomic Encyclopedia of Type Strains, Phase IV (KMG-IV): sequencing the most valuable type-strain genomes for metagenomic binning, comparative biology and taxonomic classification.</title>
        <authorList>
            <person name="Goeker M."/>
        </authorList>
    </citation>
    <scope>NUCLEOTIDE SEQUENCE [LARGE SCALE GENOMIC DNA]</scope>
    <source>
        <strain evidence="6 7">DSM 26427</strain>
    </source>
</reference>
<keyword evidence="2" id="KW-0645">Protease</keyword>
<proteinExistence type="predicted"/>
<sequence>MSSLNEADRTTLLKAKLPGRSDILRAFHITRIVALLFVLLGTSALAQDQHERPPEQGVQGGIFSLIPPDSITEHSLKLGTDMLPYTATAGTLDLFGQNGERSAKVFYTAYVAKDRPIDRPLTFVFNGGPGAASAYLHLGLVGPRVLEFGERQDDGTRPSLVDNPDSWLSFTDLVLIDPVGTGWSRATDNEDVKSFHGVRQDAESLAKVIALYTQKNGRLPSPKYLLGESYGGFRAAKVASALKETQGILVSGIIMISPMIEGRFLWRADDDPLAAALRLPSLAAAELERKNAFDPSLVEDAERFAMSDYLVSLAGPPSHGPSADAFYARVSALTGIPQQQVSRTRGFVGDIYTKQSAGEGRVVSPYDAAHSVADAYPEAATRQNDDPILDGFTRAYGAAFATYARDELGFKTDMTYTLLNEDVNRRWEWNGGRGGDSRVTATAATDIRDLLSVIPQFRVMVAHGYSDALTPYGFSKYVLDHLPPTLGAGRTKLGLYRGGHMFYTLPSSRAAFSQEALTFYKNSPE</sequence>
<dbReference type="InterPro" id="IPR001563">
    <property type="entry name" value="Peptidase_S10"/>
</dbReference>
<accession>A0ABS4EW61</accession>
<evidence type="ECO:0000256" key="5">
    <source>
        <dbReference type="ARBA" id="ARBA00023180"/>
    </source>
</evidence>
<evidence type="ECO:0000256" key="4">
    <source>
        <dbReference type="ARBA" id="ARBA00022801"/>
    </source>
</evidence>
<dbReference type="SUPFAM" id="SSF53474">
    <property type="entry name" value="alpha/beta-Hydrolases"/>
    <property type="match status" value="1"/>
</dbReference>
<dbReference type="PANTHER" id="PTHR11802:SF3">
    <property type="entry name" value="RETINOID-INDUCIBLE SERINE CARBOXYPEPTIDASE"/>
    <property type="match status" value="1"/>
</dbReference>
<gene>
    <name evidence="6" type="ORF">J2Z75_005735</name>
</gene>
<dbReference type="InterPro" id="IPR029058">
    <property type="entry name" value="AB_hydrolase_fold"/>
</dbReference>
<evidence type="ECO:0000313" key="6">
    <source>
        <dbReference type="EMBL" id="MBP1862204.1"/>
    </source>
</evidence>
<comment type="caution">
    <text evidence="6">The sequence shown here is derived from an EMBL/GenBank/DDBJ whole genome shotgun (WGS) entry which is preliminary data.</text>
</comment>
<keyword evidence="3" id="KW-0732">Signal</keyword>